<dbReference type="Proteomes" id="UP000634667">
    <property type="component" value="Unassembled WGS sequence"/>
</dbReference>
<keyword evidence="3" id="KW-1185">Reference proteome</keyword>
<sequence length="136" mass="15345">MVAQVEQHIGKIALLVADYDAAIAFYTQKLQFRLVEDTLLAGGKRWVEIAPPNTIGTHLLLARASNDAQRLAVGNQAGGRVFLFLQTNDFWRDYHQMQANGVIFNEEPREEAYGTVAVFQDLYGNKWDLLQLHTTP</sequence>
<reference evidence="3" key="1">
    <citation type="journal article" date="2019" name="Int. J. Syst. Evol. Microbiol.">
        <title>The Global Catalogue of Microorganisms (GCM) 10K type strain sequencing project: providing services to taxonomists for standard genome sequencing and annotation.</title>
        <authorList>
            <consortium name="The Broad Institute Genomics Platform"/>
            <consortium name="The Broad Institute Genome Sequencing Center for Infectious Disease"/>
            <person name="Wu L."/>
            <person name="Ma J."/>
        </authorList>
    </citation>
    <scope>NUCLEOTIDE SEQUENCE [LARGE SCALE GENOMIC DNA]</scope>
    <source>
        <strain evidence="3">KCTC 23723</strain>
    </source>
</reference>
<dbReference type="RefSeq" id="WP_189480695.1">
    <property type="nucleotide sequence ID" value="NZ_BMYR01000002.1"/>
</dbReference>
<evidence type="ECO:0000313" key="3">
    <source>
        <dbReference type="Proteomes" id="UP000634667"/>
    </source>
</evidence>
<dbReference type="CDD" id="cd07263">
    <property type="entry name" value="VOC_like"/>
    <property type="match status" value="1"/>
</dbReference>
<dbReference type="Pfam" id="PF00903">
    <property type="entry name" value="Glyoxalase"/>
    <property type="match status" value="1"/>
</dbReference>
<dbReference type="Gene3D" id="3.10.180.10">
    <property type="entry name" value="2,3-Dihydroxybiphenyl 1,2-Dioxygenase, domain 1"/>
    <property type="match status" value="1"/>
</dbReference>
<organism evidence="2 3">
    <name type="scientific">Alishewanella tabrizica</name>
    <dbReference type="NCBI Taxonomy" id="671278"/>
    <lineage>
        <taxon>Bacteria</taxon>
        <taxon>Pseudomonadati</taxon>
        <taxon>Pseudomonadota</taxon>
        <taxon>Gammaproteobacteria</taxon>
        <taxon>Alteromonadales</taxon>
        <taxon>Alteromonadaceae</taxon>
        <taxon>Alishewanella</taxon>
    </lineage>
</organism>
<proteinExistence type="predicted"/>
<dbReference type="InterPro" id="IPR029068">
    <property type="entry name" value="Glyas_Bleomycin-R_OHBP_Dase"/>
</dbReference>
<dbReference type="InterPro" id="IPR004360">
    <property type="entry name" value="Glyas_Fos-R_dOase_dom"/>
</dbReference>
<dbReference type="SUPFAM" id="SSF54593">
    <property type="entry name" value="Glyoxalase/Bleomycin resistance protein/Dihydroxybiphenyl dioxygenase"/>
    <property type="match status" value="1"/>
</dbReference>
<comment type="caution">
    <text evidence="2">The sequence shown here is derived from an EMBL/GenBank/DDBJ whole genome shotgun (WGS) entry which is preliminary data.</text>
</comment>
<feature type="domain" description="VOC" evidence="1">
    <location>
        <begin position="8"/>
        <end position="132"/>
    </location>
</feature>
<evidence type="ECO:0000259" key="1">
    <source>
        <dbReference type="PROSITE" id="PS51819"/>
    </source>
</evidence>
<dbReference type="EMBL" id="BMYR01000002">
    <property type="protein sequence ID" value="GGW54012.1"/>
    <property type="molecule type" value="Genomic_DNA"/>
</dbReference>
<evidence type="ECO:0000313" key="2">
    <source>
        <dbReference type="EMBL" id="GGW54012.1"/>
    </source>
</evidence>
<dbReference type="InterPro" id="IPR037523">
    <property type="entry name" value="VOC_core"/>
</dbReference>
<gene>
    <name evidence="2" type="ORF">GCM10008111_07780</name>
</gene>
<name>A0ABQ2WGN9_9ALTE</name>
<accession>A0ABQ2WGN9</accession>
<dbReference type="PROSITE" id="PS51819">
    <property type="entry name" value="VOC"/>
    <property type="match status" value="1"/>
</dbReference>
<protein>
    <recommendedName>
        <fullName evidence="1">VOC domain-containing protein</fullName>
    </recommendedName>
</protein>
<dbReference type="PANTHER" id="PTHR36437">
    <property type="entry name" value="GLYOXALASE/BLEOMYCIN RESISTANCE PROTEIN/DIOXYGENASE"/>
    <property type="match status" value="1"/>
</dbReference>
<dbReference type="PANTHER" id="PTHR36437:SF2">
    <property type="entry name" value="GLYOXALASE_BLEOMYCIN RESISTANCE PROTEIN_DIOXYGENASE"/>
    <property type="match status" value="1"/>
</dbReference>